<evidence type="ECO:0000256" key="1">
    <source>
        <dbReference type="ARBA" id="ARBA00022603"/>
    </source>
</evidence>
<evidence type="ECO:0008006" key="9">
    <source>
        <dbReference type="Google" id="ProtNLM"/>
    </source>
</evidence>
<dbReference type="Gene3D" id="1.10.10.10">
    <property type="entry name" value="Winged helix-like DNA-binding domain superfamily/Winged helix DNA-binding domain"/>
    <property type="match status" value="1"/>
</dbReference>
<dbReference type="FunFam" id="1.10.10.10:FF:000357">
    <property type="entry name" value="Caffeic acid 3-O-methyltransferase"/>
    <property type="match status" value="1"/>
</dbReference>
<feature type="active site" description="Proton acceptor" evidence="4">
    <location>
        <position position="301"/>
    </location>
</feature>
<dbReference type="InterPro" id="IPR001077">
    <property type="entry name" value="COMT_C"/>
</dbReference>
<feature type="domain" description="O-methyltransferase dimerisation" evidence="6">
    <location>
        <begin position="37"/>
        <end position="126"/>
    </location>
</feature>
<keyword evidence="8" id="KW-1185">Reference proteome</keyword>
<dbReference type="PANTHER" id="PTHR11746">
    <property type="entry name" value="O-METHYLTRANSFERASE"/>
    <property type="match status" value="1"/>
</dbReference>
<evidence type="ECO:0000313" key="7">
    <source>
        <dbReference type="EMBL" id="CAH8354739.1"/>
    </source>
</evidence>
<evidence type="ECO:0000259" key="5">
    <source>
        <dbReference type="Pfam" id="PF00891"/>
    </source>
</evidence>
<dbReference type="Gene3D" id="3.40.50.150">
    <property type="entry name" value="Vaccinia Virus protein VP39"/>
    <property type="match status" value="1"/>
</dbReference>
<proteinExistence type="predicted"/>
<sequence>MANQLLKPLTNSPKPVLTKEEDSQEMVALQAQRMVYSLTFPMVFKAALELGVIDTITSFEDGMWLSPSEIVSRLPTKPTNPEAPMLLDRMLRLLASHSLLKCRVVETGKTERVYAAEPVCKLFLKDRDGSGSLLSFFMLCQNHVIFKALYVIQVVITLNPFTLFVTNIFLHRSHLKDVILEGKDAFVSAHGMRAFEYLGSDEQFADMFNLAMSESSTLVMKKILEVYKGFEDVTTLVDVGGGVGTVLGLVTSMYPHIKGINFDLASVVANATPYPGVQNVAGDMLVEVPKGDAIFMKWVLHAWDDENCIKILKNCWSSLPEKGKVIVVEMVMPKEPKSDDYSSNIGLTVDMFMLSLRGSGGERTLSQFEALAYASGFRRCEFICRSFSFSLFEFHK</sequence>
<dbReference type="Pfam" id="PF00891">
    <property type="entry name" value="Methyltransf_2"/>
    <property type="match status" value="1"/>
</dbReference>
<gene>
    <name evidence="7" type="ORF">ERUC_LOCUS20494</name>
</gene>
<evidence type="ECO:0000259" key="6">
    <source>
        <dbReference type="Pfam" id="PF08100"/>
    </source>
</evidence>
<name>A0ABC8KA54_ERUVS</name>
<evidence type="ECO:0000256" key="4">
    <source>
        <dbReference type="PIRSR" id="PIRSR005739-1"/>
    </source>
</evidence>
<dbReference type="InterPro" id="IPR012967">
    <property type="entry name" value="COMT_dimerisation"/>
</dbReference>
<evidence type="ECO:0000313" key="8">
    <source>
        <dbReference type="Proteomes" id="UP001642260"/>
    </source>
</evidence>
<dbReference type="InterPro" id="IPR029063">
    <property type="entry name" value="SAM-dependent_MTases_sf"/>
</dbReference>
<dbReference type="GO" id="GO:0032259">
    <property type="term" value="P:methylation"/>
    <property type="evidence" value="ECO:0007669"/>
    <property type="project" value="UniProtKB-KW"/>
</dbReference>
<feature type="domain" description="O-methyltransferase C-terminal" evidence="5">
    <location>
        <begin position="173"/>
        <end position="378"/>
    </location>
</feature>
<keyword evidence="2" id="KW-0808">Transferase</keyword>
<dbReference type="Proteomes" id="UP001642260">
    <property type="component" value="Unassembled WGS sequence"/>
</dbReference>
<keyword evidence="3" id="KW-0949">S-adenosyl-L-methionine</keyword>
<dbReference type="PIRSF" id="PIRSF005739">
    <property type="entry name" value="O-mtase"/>
    <property type="match status" value="1"/>
</dbReference>
<dbReference type="Pfam" id="PF08100">
    <property type="entry name" value="Dimerisation"/>
    <property type="match status" value="1"/>
</dbReference>
<dbReference type="SUPFAM" id="SSF53335">
    <property type="entry name" value="S-adenosyl-L-methionine-dependent methyltransferases"/>
    <property type="match status" value="1"/>
</dbReference>
<dbReference type="EMBL" id="CAKOAT010197376">
    <property type="protein sequence ID" value="CAH8354739.1"/>
    <property type="molecule type" value="Genomic_DNA"/>
</dbReference>
<dbReference type="SUPFAM" id="SSF46785">
    <property type="entry name" value="Winged helix' DNA-binding domain"/>
    <property type="match status" value="1"/>
</dbReference>
<keyword evidence="1" id="KW-0489">Methyltransferase</keyword>
<dbReference type="AlphaFoldDB" id="A0ABC8KA54"/>
<dbReference type="InterPro" id="IPR036388">
    <property type="entry name" value="WH-like_DNA-bd_sf"/>
</dbReference>
<accession>A0ABC8KA54</accession>
<evidence type="ECO:0000256" key="2">
    <source>
        <dbReference type="ARBA" id="ARBA00022679"/>
    </source>
</evidence>
<organism evidence="7 8">
    <name type="scientific">Eruca vesicaria subsp. sativa</name>
    <name type="common">Garden rocket</name>
    <name type="synonym">Eruca sativa</name>
    <dbReference type="NCBI Taxonomy" id="29727"/>
    <lineage>
        <taxon>Eukaryota</taxon>
        <taxon>Viridiplantae</taxon>
        <taxon>Streptophyta</taxon>
        <taxon>Embryophyta</taxon>
        <taxon>Tracheophyta</taxon>
        <taxon>Spermatophyta</taxon>
        <taxon>Magnoliopsida</taxon>
        <taxon>eudicotyledons</taxon>
        <taxon>Gunneridae</taxon>
        <taxon>Pentapetalae</taxon>
        <taxon>rosids</taxon>
        <taxon>malvids</taxon>
        <taxon>Brassicales</taxon>
        <taxon>Brassicaceae</taxon>
        <taxon>Brassiceae</taxon>
        <taxon>Eruca</taxon>
    </lineage>
</organism>
<dbReference type="GO" id="GO:0008168">
    <property type="term" value="F:methyltransferase activity"/>
    <property type="evidence" value="ECO:0007669"/>
    <property type="project" value="UniProtKB-KW"/>
</dbReference>
<dbReference type="PROSITE" id="PS51683">
    <property type="entry name" value="SAM_OMT_II"/>
    <property type="match status" value="1"/>
</dbReference>
<reference evidence="7 8" key="1">
    <citation type="submission" date="2022-03" db="EMBL/GenBank/DDBJ databases">
        <authorList>
            <person name="Macdonald S."/>
            <person name="Ahmed S."/>
            <person name="Newling K."/>
        </authorList>
    </citation>
    <scope>NUCLEOTIDE SEQUENCE [LARGE SCALE GENOMIC DNA]</scope>
</reference>
<protein>
    <recommendedName>
        <fullName evidence="9">Caffeic acid O-methyltransferase</fullName>
    </recommendedName>
</protein>
<comment type="caution">
    <text evidence="7">The sequence shown here is derived from an EMBL/GenBank/DDBJ whole genome shotgun (WGS) entry which is preliminary data.</text>
</comment>
<evidence type="ECO:0000256" key="3">
    <source>
        <dbReference type="ARBA" id="ARBA00022691"/>
    </source>
</evidence>
<dbReference type="InterPro" id="IPR036390">
    <property type="entry name" value="WH_DNA-bd_sf"/>
</dbReference>
<dbReference type="InterPro" id="IPR016461">
    <property type="entry name" value="COMT-like"/>
</dbReference>